<evidence type="ECO:0000256" key="11">
    <source>
        <dbReference type="ARBA" id="ARBA00041873"/>
    </source>
</evidence>
<dbReference type="GO" id="GO:0015093">
    <property type="term" value="F:ferrous iron transmembrane transporter activity"/>
    <property type="evidence" value="ECO:0007669"/>
    <property type="project" value="TreeGrafter"/>
</dbReference>
<keyword evidence="6" id="KW-1133">Transmembrane helix</keyword>
<name>A0A564ZG94_HYMDI</name>
<keyword evidence="4" id="KW-0410">Iron transport</keyword>
<dbReference type="PROSITE" id="PS50920">
    <property type="entry name" value="SOLCAR"/>
    <property type="match status" value="1"/>
</dbReference>
<dbReference type="Gene3D" id="1.50.40.10">
    <property type="entry name" value="Mitochondrial carrier domain"/>
    <property type="match status" value="1"/>
</dbReference>
<evidence type="ECO:0000256" key="12">
    <source>
        <dbReference type="ARBA" id="ARBA00041894"/>
    </source>
</evidence>
<comment type="subcellular location">
    <subcellularLocation>
        <location evidence="1">Mitochondrion membrane</location>
        <topology evidence="1">Multi-pass membrane protein</topology>
    </subcellularLocation>
</comment>
<evidence type="ECO:0000256" key="5">
    <source>
        <dbReference type="ARBA" id="ARBA00022692"/>
    </source>
</evidence>
<keyword evidence="3 14" id="KW-0813">Transport</keyword>
<dbReference type="GO" id="GO:0031966">
    <property type="term" value="C:mitochondrial membrane"/>
    <property type="evidence" value="ECO:0007669"/>
    <property type="project" value="UniProtKB-SubCell"/>
</dbReference>
<evidence type="ECO:0000256" key="7">
    <source>
        <dbReference type="ARBA" id="ARBA00023128"/>
    </source>
</evidence>
<evidence type="ECO:0000256" key="8">
    <source>
        <dbReference type="ARBA" id="ARBA00023136"/>
    </source>
</evidence>
<keyword evidence="16" id="KW-1185">Reference proteome</keyword>
<evidence type="ECO:0000256" key="10">
    <source>
        <dbReference type="ARBA" id="ARBA00040418"/>
    </source>
</evidence>
<feature type="repeat" description="Solcar" evidence="13">
    <location>
        <begin position="1"/>
        <end position="83"/>
    </location>
</feature>
<keyword evidence="4" id="KW-0408">Iron</keyword>
<dbReference type="InterPro" id="IPR018108">
    <property type="entry name" value="MCP_transmembrane"/>
</dbReference>
<evidence type="ECO:0000256" key="2">
    <source>
        <dbReference type="ARBA" id="ARBA00006375"/>
    </source>
</evidence>
<accession>A0A564ZG94</accession>
<comment type="similarity">
    <text evidence="2 14">Belongs to the mitochondrial carrier (TC 2.A.29) family.</text>
</comment>
<keyword evidence="4" id="KW-0406">Ion transport</keyword>
<evidence type="ECO:0000256" key="13">
    <source>
        <dbReference type="PROSITE-ProRule" id="PRU00282"/>
    </source>
</evidence>
<dbReference type="GO" id="GO:0048250">
    <property type="term" value="P:iron import into the mitochondrion"/>
    <property type="evidence" value="ECO:0007669"/>
    <property type="project" value="TreeGrafter"/>
</dbReference>
<dbReference type="Pfam" id="PF00153">
    <property type="entry name" value="Mito_carr"/>
    <property type="match status" value="1"/>
</dbReference>
<proteinExistence type="inferred from homology"/>
<reference evidence="15 16" key="1">
    <citation type="submission" date="2019-07" db="EMBL/GenBank/DDBJ databases">
        <authorList>
            <person name="Jastrzebski P J."/>
            <person name="Paukszto L."/>
            <person name="Jastrzebski P J."/>
        </authorList>
    </citation>
    <scope>NUCLEOTIDE SEQUENCE [LARGE SCALE GENOMIC DNA]</scope>
    <source>
        <strain evidence="15 16">WMS-il1</strain>
    </source>
</reference>
<evidence type="ECO:0000256" key="1">
    <source>
        <dbReference type="ARBA" id="ARBA00004225"/>
    </source>
</evidence>
<organism evidence="15 16">
    <name type="scientific">Hymenolepis diminuta</name>
    <name type="common">Rat tapeworm</name>
    <dbReference type="NCBI Taxonomy" id="6216"/>
    <lineage>
        <taxon>Eukaryota</taxon>
        <taxon>Metazoa</taxon>
        <taxon>Spiralia</taxon>
        <taxon>Lophotrochozoa</taxon>
        <taxon>Platyhelminthes</taxon>
        <taxon>Cestoda</taxon>
        <taxon>Eucestoda</taxon>
        <taxon>Cyclophyllidea</taxon>
        <taxon>Hymenolepididae</taxon>
        <taxon>Hymenolepis</taxon>
    </lineage>
</organism>
<dbReference type="AlphaFoldDB" id="A0A564ZG94"/>
<dbReference type="EMBL" id="CABIJS010000719">
    <property type="protein sequence ID" value="VUZ57774.1"/>
    <property type="molecule type" value="Genomic_DNA"/>
</dbReference>
<keyword evidence="7" id="KW-0496">Mitochondrion</keyword>
<evidence type="ECO:0000256" key="14">
    <source>
        <dbReference type="RuleBase" id="RU000488"/>
    </source>
</evidence>
<evidence type="ECO:0000313" key="16">
    <source>
        <dbReference type="Proteomes" id="UP000321570"/>
    </source>
</evidence>
<dbReference type="PANTHER" id="PTHR45758:SF4">
    <property type="entry name" value="MITOFERRIN-1"/>
    <property type="match status" value="1"/>
</dbReference>
<dbReference type="InterPro" id="IPR023395">
    <property type="entry name" value="MCP_dom_sf"/>
</dbReference>
<evidence type="ECO:0000256" key="3">
    <source>
        <dbReference type="ARBA" id="ARBA00022448"/>
    </source>
</evidence>
<protein>
    <recommendedName>
        <fullName evidence="10">Mitoferrin-1</fullName>
    </recommendedName>
    <alternativeName>
        <fullName evidence="11">Mitochondrial iron transporter 1</fullName>
    </alternativeName>
    <alternativeName>
        <fullName evidence="12">Solute carrier family 25 member 37</fullName>
    </alternativeName>
</protein>
<evidence type="ECO:0000256" key="6">
    <source>
        <dbReference type="ARBA" id="ARBA00022989"/>
    </source>
</evidence>
<sequence>MAAGTCAGILEHCIIYPVDIIKTRTQCLRASKNVFSLGLFKQLKNLVFKEGFRQSFRGVDVVIMGAGPAHALYFGIYEHVKKKLESHVHTDSAYNHFAHAISGSCATLAHDAIMTPADGKH</sequence>
<gene>
    <name evidence="15" type="ORF">WMSIL1_LOCUS14993</name>
</gene>
<dbReference type="PANTHER" id="PTHR45758">
    <property type="entry name" value="MITOFERRIN-1-RELATED"/>
    <property type="match status" value="1"/>
</dbReference>
<evidence type="ECO:0000256" key="9">
    <source>
        <dbReference type="ARBA" id="ARBA00037061"/>
    </source>
</evidence>
<evidence type="ECO:0000313" key="15">
    <source>
        <dbReference type="EMBL" id="VUZ57774.1"/>
    </source>
</evidence>
<keyword evidence="5 13" id="KW-0812">Transmembrane</keyword>
<dbReference type="SUPFAM" id="SSF103506">
    <property type="entry name" value="Mitochondrial carrier"/>
    <property type="match status" value="1"/>
</dbReference>
<keyword evidence="8 13" id="KW-0472">Membrane</keyword>
<dbReference type="Proteomes" id="UP000321570">
    <property type="component" value="Unassembled WGS sequence"/>
</dbReference>
<evidence type="ECO:0000256" key="4">
    <source>
        <dbReference type="ARBA" id="ARBA00022496"/>
    </source>
</evidence>
<comment type="function">
    <text evidence="9">Mitochondrial iron transporter that specifically mediates iron uptake in developing erythroid cells, thereby playing an essential role in heme biosynthesis.</text>
</comment>